<comment type="subcellular location">
    <subcellularLocation>
        <location evidence="1">Cell outer membrane</location>
    </subcellularLocation>
</comment>
<comment type="caution">
    <text evidence="7">The sequence shown here is derived from an EMBL/GenBank/DDBJ whole genome shotgun (WGS) entry which is preliminary data.</text>
</comment>
<feature type="domain" description="OmpA-like" evidence="6">
    <location>
        <begin position="255"/>
        <end position="372"/>
    </location>
</feature>
<evidence type="ECO:0000313" key="8">
    <source>
        <dbReference type="Proteomes" id="UP000185728"/>
    </source>
</evidence>
<dbReference type="SUPFAM" id="SSF103088">
    <property type="entry name" value="OmpA-like"/>
    <property type="match status" value="1"/>
</dbReference>
<evidence type="ECO:0000259" key="6">
    <source>
        <dbReference type="PROSITE" id="PS51123"/>
    </source>
</evidence>
<evidence type="ECO:0000256" key="4">
    <source>
        <dbReference type="PROSITE-ProRule" id="PRU00473"/>
    </source>
</evidence>
<evidence type="ECO:0000313" key="7">
    <source>
        <dbReference type="EMBL" id="SIS87009.1"/>
    </source>
</evidence>
<evidence type="ECO:0000256" key="2">
    <source>
        <dbReference type="ARBA" id="ARBA00023136"/>
    </source>
</evidence>
<sequence>MARFPLRQMMFLWLGMCVSLPLRSQNLVPNPSFENFLHCPGHLGNFSTDVEGWSTPTAGSTDYFNSCSPEMGTPKNFNGVQPANFGKGYAGLYLFAPDDYREYFQVELIETLRKGVRYQVSFYVSLAERSDFAVKEFGVLFSNKKIALPIKKELSKKRLYQQKNNVYNYLEIGYSNFYSDTQDWILVHTRFEAKGSEKYLIMGNFKGNSRTRLFQTKRNAKQGAYYYVDMVEVVEDRSDKVEVDLPIVGKASKTFELDKIHVFEDVLFAFDKAVLLEAAKVEVGRVYSHLSEHKDLSISINGYTDTVGSEKYNRSLSERRAKAVADYLLHLGLEKNRVTWKGYGGKRPIASNATAQGRKRNRRVEFVIRGPKP</sequence>
<dbReference type="InterPro" id="IPR006665">
    <property type="entry name" value="OmpA-like"/>
</dbReference>
<dbReference type="PROSITE" id="PS51123">
    <property type="entry name" value="OMPA_2"/>
    <property type="match status" value="1"/>
</dbReference>
<dbReference type="Gene3D" id="3.30.1330.60">
    <property type="entry name" value="OmpA-like domain"/>
    <property type="match status" value="1"/>
</dbReference>
<evidence type="ECO:0000256" key="5">
    <source>
        <dbReference type="SAM" id="SignalP"/>
    </source>
</evidence>
<feature type="chain" id="PRO_5046957095" evidence="5">
    <location>
        <begin position="25"/>
        <end position="373"/>
    </location>
</feature>
<name>A0ABY1KWL5_9FLAO</name>
<reference evidence="7 8" key="1">
    <citation type="submission" date="2017-01" db="EMBL/GenBank/DDBJ databases">
        <authorList>
            <person name="Varghese N."/>
            <person name="Submissions S."/>
        </authorList>
    </citation>
    <scope>NUCLEOTIDE SEQUENCE [LARGE SCALE GENOMIC DNA]</scope>
    <source>
        <strain evidence="7 8">DSM 2061</strain>
    </source>
</reference>
<dbReference type="Proteomes" id="UP000185728">
    <property type="component" value="Unassembled WGS sequence"/>
</dbReference>
<protein>
    <submittedName>
        <fullName evidence="7">OmpA family protein</fullName>
    </submittedName>
</protein>
<evidence type="ECO:0000256" key="1">
    <source>
        <dbReference type="ARBA" id="ARBA00004442"/>
    </source>
</evidence>
<keyword evidence="3" id="KW-0998">Cell outer membrane</keyword>
<dbReference type="PRINTS" id="PR01021">
    <property type="entry name" value="OMPADOMAIN"/>
</dbReference>
<dbReference type="EMBL" id="FTOB01000004">
    <property type="protein sequence ID" value="SIS87009.1"/>
    <property type="molecule type" value="Genomic_DNA"/>
</dbReference>
<keyword evidence="5" id="KW-0732">Signal</keyword>
<dbReference type="InterPro" id="IPR036737">
    <property type="entry name" value="OmpA-like_sf"/>
</dbReference>
<dbReference type="RefSeq" id="WP_083690495.1">
    <property type="nucleotide sequence ID" value="NZ_FTOB01000004.1"/>
</dbReference>
<dbReference type="PRINTS" id="PR01023">
    <property type="entry name" value="NAFLGMOTY"/>
</dbReference>
<dbReference type="PROSITE" id="PS01068">
    <property type="entry name" value="OMPA_1"/>
    <property type="match status" value="1"/>
</dbReference>
<evidence type="ECO:0000256" key="3">
    <source>
        <dbReference type="ARBA" id="ARBA00023237"/>
    </source>
</evidence>
<organism evidence="7 8">
    <name type="scientific">Zobellia uliginosa</name>
    <dbReference type="NCBI Taxonomy" id="143224"/>
    <lineage>
        <taxon>Bacteria</taxon>
        <taxon>Pseudomonadati</taxon>
        <taxon>Bacteroidota</taxon>
        <taxon>Flavobacteriia</taxon>
        <taxon>Flavobacteriales</taxon>
        <taxon>Flavobacteriaceae</taxon>
        <taxon>Zobellia</taxon>
    </lineage>
</organism>
<keyword evidence="2 4" id="KW-0472">Membrane</keyword>
<accession>A0ABY1KWL5</accession>
<dbReference type="InterPro" id="IPR006690">
    <property type="entry name" value="OMPA-like_CS"/>
</dbReference>
<keyword evidence="8" id="KW-1185">Reference proteome</keyword>
<dbReference type="PANTHER" id="PTHR30329">
    <property type="entry name" value="STATOR ELEMENT OF FLAGELLAR MOTOR COMPLEX"/>
    <property type="match status" value="1"/>
</dbReference>
<dbReference type="InterPro" id="IPR050330">
    <property type="entry name" value="Bact_OuterMem_StrucFunc"/>
</dbReference>
<dbReference type="Pfam" id="PF00691">
    <property type="entry name" value="OmpA"/>
    <property type="match status" value="1"/>
</dbReference>
<dbReference type="PANTHER" id="PTHR30329:SF21">
    <property type="entry name" value="LIPOPROTEIN YIAD-RELATED"/>
    <property type="match status" value="1"/>
</dbReference>
<dbReference type="CDD" id="cd07185">
    <property type="entry name" value="OmpA_C-like"/>
    <property type="match status" value="1"/>
</dbReference>
<gene>
    <name evidence="7" type="ORF">SAMN05421766_104514</name>
</gene>
<dbReference type="InterPro" id="IPR006664">
    <property type="entry name" value="OMP_bac"/>
</dbReference>
<proteinExistence type="predicted"/>
<dbReference type="Gene3D" id="2.60.120.260">
    <property type="entry name" value="Galactose-binding domain-like"/>
    <property type="match status" value="1"/>
</dbReference>
<feature type="signal peptide" evidence="5">
    <location>
        <begin position="1"/>
        <end position="24"/>
    </location>
</feature>